<evidence type="ECO:0000259" key="1">
    <source>
        <dbReference type="PROSITE" id="PS51819"/>
    </source>
</evidence>
<accession>A0A225M074</accession>
<dbReference type="EMBL" id="NJIH01000014">
    <property type="protein sequence ID" value="OWT54784.1"/>
    <property type="molecule type" value="Genomic_DNA"/>
</dbReference>
<dbReference type="PANTHER" id="PTHR21366">
    <property type="entry name" value="GLYOXALASE FAMILY PROTEIN"/>
    <property type="match status" value="1"/>
</dbReference>
<evidence type="ECO:0000313" key="2">
    <source>
        <dbReference type="EMBL" id="OWT54784.1"/>
    </source>
</evidence>
<dbReference type="InterPro" id="IPR050383">
    <property type="entry name" value="GlyoxalaseI/FosfomycinResist"/>
</dbReference>
<dbReference type="PANTHER" id="PTHR21366:SF30">
    <property type="entry name" value="BLL2330 PROTEIN"/>
    <property type="match status" value="1"/>
</dbReference>
<organism evidence="2 3">
    <name type="scientific">Candidimonas nitroreducens</name>
    <dbReference type="NCBI Taxonomy" id="683354"/>
    <lineage>
        <taxon>Bacteria</taxon>
        <taxon>Pseudomonadati</taxon>
        <taxon>Pseudomonadota</taxon>
        <taxon>Betaproteobacteria</taxon>
        <taxon>Burkholderiales</taxon>
        <taxon>Alcaligenaceae</taxon>
        <taxon>Candidimonas</taxon>
    </lineage>
</organism>
<dbReference type="InterPro" id="IPR029068">
    <property type="entry name" value="Glyas_Bleomycin-R_OHBP_Dase"/>
</dbReference>
<dbReference type="OrthoDB" id="9804944at2"/>
<dbReference type="RefSeq" id="WP_088605532.1">
    <property type="nucleotide sequence ID" value="NZ_NJIH01000014.1"/>
</dbReference>
<evidence type="ECO:0000313" key="3">
    <source>
        <dbReference type="Proteomes" id="UP000214603"/>
    </source>
</evidence>
<feature type="domain" description="VOC" evidence="1">
    <location>
        <begin position="7"/>
        <end position="139"/>
    </location>
</feature>
<proteinExistence type="predicted"/>
<keyword evidence="3" id="KW-1185">Reference proteome</keyword>
<dbReference type="AlphaFoldDB" id="A0A225M074"/>
<dbReference type="CDD" id="cd06587">
    <property type="entry name" value="VOC"/>
    <property type="match status" value="1"/>
</dbReference>
<name>A0A225M074_9BURK</name>
<sequence length="174" mass="20202">MNFTPLGLDHVAYRCKDARETTEFYTKLLDMPLVAAITSEYVQSTKERCPHIHIFFHMRNGGCVAFFEVPDEPPMDRDPNTPAWVQHLALELPDMETLMAAKQRLEAAGVKVIGPKDGHMCVSIYFFDPNGHRLELTIRKIVPDERTERDAYRILDRWMETKSEVRDLELERPI</sequence>
<dbReference type="InterPro" id="IPR037523">
    <property type="entry name" value="VOC_core"/>
</dbReference>
<protein>
    <submittedName>
        <fullName evidence="2">Glyoxalase</fullName>
    </submittedName>
</protein>
<dbReference type="SUPFAM" id="SSF54593">
    <property type="entry name" value="Glyoxalase/Bleomycin resistance protein/Dihydroxybiphenyl dioxygenase"/>
    <property type="match status" value="1"/>
</dbReference>
<gene>
    <name evidence="2" type="ORF">CEY11_21755</name>
</gene>
<dbReference type="Proteomes" id="UP000214603">
    <property type="component" value="Unassembled WGS sequence"/>
</dbReference>
<dbReference type="InterPro" id="IPR004360">
    <property type="entry name" value="Glyas_Fos-R_dOase_dom"/>
</dbReference>
<dbReference type="Pfam" id="PF00903">
    <property type="entry name" value="Glyoxalase"/>
    <property type="match status" value="1"/>
</dbReference>
<reference evidence="3" key="1">
    <citation type="submission" date="2017-06" db="EMBL/GenBank/DDBJ databases">
        <title>Herbaspirillum phytohormonus sp. nov., isolated from the root nodule of Robinia pseudoacacia in lead-zinc mine.</title>
        <authorList>
            <person name="Fan M."/>
            <person name="Lin Y."/>
        </authorList>
    </citation>
    <scope>NUCLEOTIDE SEQUENCE [LARGE SCALE GENOMIC DNA]</scope>
    <source>
        <strain evidence="3">SC-089</strain>
    </source>
</reference>
<dbReference type="PROSITE" id="PS51819">
    <property type="entry name" value="VOC"/>
    <property type="match status" value="1"/>
</dbReference>
<dbReference type="Gene3D" id="3.10.180.10">
    <property type="entry name" value="2,3-Dihydroxybiphenyl 1,2-Dioxygenase, domain 1"/>
    <property type="match status" value="1"/>
</dbReference>
<comment type="caution">
    <text evidence="2">The sequence shown here is derived from an EMBL/GenBank/DDBJ whole genome shotgun (WGS) entry which is preliminary data.</text>
</comment>